<proteinExistence type="predicted"/>
<dbReference type="Proteomes" id="UP001283361">
    <property type="component" value="Unassembled WGS sequence"/>
</dbReference>
<comment type="caution">
    <text evidence="1">The sequence shown here is derived from an EMBL/GenBank/DDBJ whole genome shotgun (WGS) entry which is preliminary data.</text>
</comment>
<gene>
    <name evidence="1" type="ORF">RRG08_045885</name>
</gene>
<evidence type="ECO:0000313" key="2">
    <source>
        <dbReference type="Proteomes" id="UP001283361"/>
    </source>
</evidence>
<reference evidence="1" key="1">
    <citation type="journal article" date="2023" name="G3 (Bethesda)">
        <title>A reference genome for the long-term kleptoplast-retaining sea slug Elysia crispata morphotype clarki.</title>
        <authorList>
            <person name="Eastman K.E."/>
            <person name="Pendleton A.L."/>
            <person name="Shaikh M.A."/>
            <person name="Suttiyut T."/>
            <person name="Ogas R."/>
            <person name="Tomko P."/>
            <person name="Gavelis G."/>
            <person name="Widhalm J.R."/>
            <person name="Wisecaver J.H."/>
        </authorList>
    </citation>
    <scope>NUCLEOTIDE SEQUENCE</scope>
    <source>
        <strain evidence="1">ECLA1</strain>
    </source>
</reference>
<name>A0AAE0ZEW4_9GAST</name>
<organism evidence="1 2">
    <name type="scientific">Elysia crispata</name>
    <name type="common">lettuce slug</name>
    <dbReference type="NCBI Taxonomy" id="231223"/>
    <lineage>
        <taxon>Eukaryota</taxon>
        <taxon>Metazoa</taxon>
        <taxon>Spiralia</taxon>
        <taxon>Lophotrochozoa</taxon>
        <taxon>Mollusca</taxon>
        <taxon>Gastropoda</taxon>
        <taxon>Heterobranchia</taxon>
        <taxon>Euthyneura</taxon>
        <taxon>Panpulmonata</taxon>
        <taxon>Sacoglossa</taxon>
        <taxon>Placobranchoidea</taxon>
        <taxon>Plakobranchidae</taxon>
        <taxon>Elysia</taxon>
    </lineage>
</organism>
<sequence>MRQVLSHLSGVFSSFCLHFSVDSGKTSRRQYSGPLFPHPSAEFGSIELGDAGATRQGDPPLTVYWNEDDARIPNRNRLSHH</sequence>
<dbReference type="EMBL" id="JAWDGP010004075">
    <property type="protein sequence ID" value="KAK3768067.1"/>
    <property type="molecule type" value="Genomic_DNA"/>
</dbReference>
<accession>A0AAE0ZEW4</accession>
<protein>
    <submittedName>
        <fullName evidence="1">Uncharacterized protein</fullName>
    </submittedName>
</protein>
<dbReference type="AlphaFoldDB" id="A0AAE0ZEW4"/>
<evidence type="ECO:0000313" key="1">
    <source>
        <dbReference type="EMBL" id="KAK3768067.1"/>
    </source>
</evidence>
<keyword evidence="2" id="KW-1185">Reference proteome</keyword>